<evidence type="ECO:0000256" key="7">
    <source>
        <dbReference type="ARBA" id="ARBA00023152"/>
    </source>
</evidence>
<dbReference type="GO" id="GO:0006007">
    <property type="term" value="P:glucose catabolic process"/>
    <property type="evidence" value="ECO:0007669"/>
    <property type="project" value="InterPro"/>
</dbReference>
<feature type="binding site" evidence="12 15">
    <location>
        <position position="404"/>
    </location>
    <ligand>
        <name>Mn(2+)</name>
        <dbReference type="ChEBI" id="CHEBI:29035"/>
        <label>1</label>
    </ligand>
</feature>
<feature type="binding site" evidence="12 15">
    <location>
        <position position="446"/>
    </location>
    <ligand>
        <name>Mn(2+)</name>
        <dbReference type="ChEBI" id="CHEBI:29035"/>
        <label>2</label>
    </ligand>
</feature>
<evidence type="ECO:0000256" key="9">
    <source>
        <dbReference type="ARBA" id="ARBA00023235"/>
    </source>
</evidence>
<comment type="function">
    <text evidence="10 12">Essential for rapid growth and for sporulation. Catalyzes the interconversion of 2-phosphoglycerate and 3-phosphoglycerate.</text>
</comment>
<reference evidence="18 19" key="1">
    <citation type="submission" date="2018-05" db="EMBL/GenBank/DDBJ databases">
        <title>Genomic Encyclopedia of Type Strains, Phase IV (KMG-IV): sequencing the most valuable type-strain genomes for metagenomic binning, comparative biology and taxonomic classification.</title>
        <authorList>
            <person name="Goeker M."/>
        </authorList>
    </citation>
    <scope>NUCLEOTIDE SEQUENCE [LARGE SCALE GENOMIC DNA]</scope>
    <source>
        <strain evidence="18 19">DSM 22440</strain>
    </source>
</reference>
<dbReference type="UniPathway" id="UPA00109">
    <property type="reaction ID" value="UER00186"/>
</dbReference>
<dbReference type="RefSeq" id="WP_110250170.1">
    <property type="nucleotide sequence ID" value="NZ_QJJR01000001.1"/>
</dbReference>
<feature type="domain" description="Metalloenzyme" evidence="16">
    <location>
        <begin position="7"/>
        <end position="499"/>
    </location>
</feature>
<dbReference type="HAMAP" id="MF_01038">
    <property type="entry name" value="GpmI"/>
    <property type="match status" value="1"/>
</dbReference>
<comment type="cofactor">
    <cofactor evidence="12">
        <name>Mn(2+)</name>
        <dbReference type="ChEBI" id="CHEBI:29035"/>
    </cofactor>
    <text evidence="12">Binds 2 manganese ions per subunit.</text>
</comment>
<dbReference type="OrthoDB" id="9800863at2"/>
<dbReference type="FunFam" id="3.40.720.10:FF:000001">
    <property type="entry name" value="2,3-bisphosphoglycerate-independent phosphoglycerate mutase"/>
    <property type="match status" value="1"/>
</dbReference>
<dbReference type="Gene3D" id="3.40.1450.10">
    <property type="entry name" value="BPG-independent phosphoglycerate mutase, domain B"/>
    <property type="match status" value="1"/>
</dbReference>
<evidence type="ECO:0000256" key="10">
    <source>
        <dbReference type="ARBA" id="ARBA00055424"/>
    </source>
</evidence>
<evidence type="ECO:0000313" key="18">
    <source>
        <dbReference type="EMBL" id="PXW93072.1"/>
    </source>
</evidence>
<dbReference type="GO" id="GO:0030435">
    <property type="term" value="P:sporulation resulting in formation of a cellular spore"/>
    <property type="evidence" value="ECO:0007669"/>
    <property type="project" value="UniProtKB-KW"/>
</dbReference>
<dbReference type="GO" id="GO:0005829">
    <property type="term" value="C:cytosol"/>
    <property type="evidence" value="ECO:0007669"/>
    <property type="project" value="TreeGrafter"/>
</dbReference>
<accession>A0A2V3WVE5</accession>
<evidence type="ECO:0000256" key="5">
    <source>
        <dbReference type="ARBA" id="ARBA00022723"/>
    </source>
</evidence>
<dbReference type="InterPro" id="IPR017850">
    <property type="entry name" value="Alkaline_phosphatase_core_sf"/>
</dbReference>
<evidence type="ECO:0000313" key="19">
    <source>
        <dbReference type="Proteomes" id="UP000247922"/>
    </source>
</evidence>
<evidence type="ECO:0000256" key="15">
    <source>
        <dbReference type="PIRSR" id="PIRSR001492-3"/>
    </source>
</evidence>
<evidence type="ECO:0000256" key="8">
    <source>
        <dbReference type="ARBA" id="ARBA00023211"/>
    </source>
</evidence>
<keyword evidence="8 12" id="KW-0464">Manganese</keyword>
<dbReference type="PANTHER" id="PTHR31637:SF0">
    <property type="entry name" value="2,3-BISPHOSPHOGLYCERATE-INDEPENDENT PHOSPHOGLYCERATE MUTASE"/>
    <property type="match status" value="1"/>
</dbReference>
<comment type="similarity">
    <text evidence="3 12">Belongs to the BPG-independent phosphoglycerate mutase family.</text>
</comment>
<dbReference type="GO" id="GO:0006096">
    <property type="term" value="P:glycolytic process"/>
    <property type="evidence" value="ECO:0007669"/>
    <property type="project" value="UniProtKB-UniRule"/>
</dbReference>
<evidence type="ECO:0000259" key="17">
    <source>
        <dbReference type="Pfam" id="PF06415"/>
    </source>
</evidence>
<evidence type="ECO:0000256" key="3">
    <source>
        <dbReference type="ARBA" id="ARBA00008819"/>
    </source>
</evidence>
<evidence type="ECO:0000256" key="13">
    <source>
        <dbReference type="PIRSR" id="PIRSR001492-1"/>
    </source>
</evidence>
<organism evidence="18 19">
    <name type="scientific">Streptohalobacillus salinus</name>
    <dbReference type="NCBI Taxonomy" id="621096"/>
    <lineage>
        <taxon>Bacteria</taxon>
        <taxon>Bacillati</taxon>
        <taxon>Bacillota</taxon>
        <taxon>Bacilli</taxon>
        <taxon>Bacillales</taxon>
        <taxon>Bacillaceae</taxon>
        <taxon>Streptohalobacillus</taxon>
    </lineage>
</organism>
<sequence length="511" mass="56214">MGQNKLAALIILDGYAIRDEVVGNAVKQANTPNFDRYWSKYPHNQLEASGEAVGLPEGQMGNSEVGHLNIGAGRIVYQSLTRVNLSIRERDFFTNEQLVQACDNATENGKALHIFGLLSDGGVHSHIDHMKAVLELAKDKGVEKVYVHGFLDGRDVGQKSAVQYIKQAQTIMDDIGVGEFATISGRYYAMDRDKRWERIKLAYDAIAHGEGPKATDPIKVVEDAYNEGIFDEFVKPTVMTNDAGEPVATMTSEDSVVFYNFRPDRAIQISQTFANNDFDAFDRGEDAPKDIFFVSFMKYSDTVDSKIAYPPTDLKNTVGEVLADNKLKQLRIAETEKYPHVTFFMSGGREAEFDGEKRILINSPDVATYDLKPEMSAYEVTDALLKDLDEGETNAILLNFANPDMVGHSGMLEPTIKAIEAVDECLGKIVDKIIEKGGQAIITADHGNSDEVVSLDGKPMTAHTTNPVPVIVTRDGAELRDGGILGDLAPTLLDLLDIEKPKEMTGKTLIK</sequence>
<evidence type="ECO:0000256" key="4">
    <source>
        <dbReference type="ARBA" id="ARBA00012026"/>
    </source>
</evidence>
<feature type="modified residue" description="Phosphotyrosine" evidence="12">
    <location>
        <position position="37"/>
    </location>
</feature>
<feature type="binding site" evidence="12 14">
    <location>
        <position position="192"/>
    </location>
    <ligand>
        <name>substrate</name>
    </ligand>
</feature>
<feature type="domain" description="BPG-independent PGAM N-terminal" evidence="17">
    <location>
        <begin position="83"/>
        <end position="300"/>
    </location>
</feature>
<dbReference type="EC" id="5.4.2.12" evidence="4 12"/>
<feature type="binding site" evidence="12 14">
    <location>
        <position position="337"/>
    </location>
    <ligand>
        <name>substrate</name>
    </ligand>
</feature>
<evidence type="ECO:0000256" key="12">
    <source>
        <dbReference type="HAMAP-Rule" id="MF_01038"/>
    </source>
</evidence>
<feature type="binding site" evidence="12 14">
    <location>
        <begin position="154"/>
        <end position="155"/>
    </location>
    <ligand>
        <name>substrate</name>
    </ligand>
</feature>
<comment type="caution">
    <text evidence="18">The sequence shown here is derived from an EMBL/GenBank/DDBJ whole genome shotgun (WGS) entry which is preliminary data.</text>
</comment>
<feature type="binding site" evidence="12 14">
    <location>
        <begin position="262"/>
        <end position="265"/>
    </location>
    <ligand>
        <name>substrate</name>
    </ligand>
</feature>
<evidence type="ECO:0000256" key="1">
    <source>
        <dbReference type="ARBA" id="ARBA00000370"/>
    </source>
</evidence>
<dbReference type="Proteomes" id="UP000247922">
    <property type="component" value="Unassembled WGS sequence"/>
</dbReference>
<evidence type="ECO:0000256" key="14">
    <source>
        <dbReference type="PIRSR" id="PIRSR001492-2"/>
    </source>
</evidence>
<comment type="catalytic activity">
    <reaction evidence="1 12">
        <text>(2R)-2-phosphoglycerate = (2R)-3-phosphoglycerate</text>
        <dbReference type="Rhea" id="RHEA:15901"/>
        <dbReference type="ChEBI" id="CHEBI:58272"/>
        <dbReference type="ChEBI" id="CHEBI:58289"/>
        <dbReference type="EC" id="5.4.2.12"/>
    </reaction>
</comment>
<feature type="binding site" evidence="12 15">
    <location>
        <position position="63"/>
    </location>
    <ligand>
        <name>Mn(2+)</name>
        <dbReference type="ChEBI" id="CHEBI:29035"/>
        <label>2</label>
    </ligand>
</feature>
<feature type="binding site" evidence="12 15">
    <location>
        <position position="445"/>
    </location>
    <ligand>
        <name>Mn(2+)</name>
        <dbReference type="ChEBI" id="CHEBI:29035"/>
        <label>2</label>
    </ligand>
</feature>
<dbReference type="GO" id="GO:0004619">
    <property type="term" value="F:phosphoglycerate mutase activity"/>
    <property type="evidence" value="ECO:0007669"/>
    <property type="project" value="UniProtKB-UniRule"/>
</dbReference>
<dbReference type="PIRSF" id="PIRSF001492">
    <property type="entry name" value="IPGAM"/>
    <property type="match status" value="1"/>
</dbReference>
<gene>
    <name evidence="12" type="primary">gpmI</name>
    <name evidence="18" type="ORF">DES38_101154</name>
</gene>
<keyword evidence="9 12" id="KW-0413">Isomerase</keyword>
<dbReference type="InterPro" id="IPR011258">
    <property type="entry name" value="BPG-indep_PGM_N"/>
</dbReference>
<name>A0A2V3WVE5_9BACI</name>
<proteinExistence type="inferred from homology"/>
<feature type="active site" description="Phosphoserine intermediate" evidence="12 13">
    <location>
        <position position="63"/>
    </location>
</feature>
<keyword evidence="12" id="KW-0597">Phosphoprotein</keyword>
<keyword evidence="19" id="KW-1185">Reference proteome</keyword>
<dbReference type="GO" id="GO:0030145">
    <property type="term" value="F:manganese ion binding"/>
    <property type="evidence" value="ECO:0007669"/>
    <property type="project" value="UniProtKB-UniRule"/>
</dbReference>
<dbReference type="FunFam" id="3.40.1450.10:FF:000001">
    <property type="entry name" value="2,3-bisphosphoglycerate-independent phosphoglycerate mutase"/>
    <property type="match status" value="1"/>
</dbReference>
<keyword evidence="5 12" id="KW-0479">Metal-binding</keyword>
<dbReference type="CDD" id="cd16010">
    <property type="entry name" value="iPGM"/>
    <property type="match status" value="1"/>
</dbReference>
<feature type="binding site" evidence="12 14">
    <location>
        <position position="124"/>
    </location>
    <ligand>
        <name>substrate</name>
    </ligand>
</feature>
<dbReference type="PANTHER" id="PTHR31637">
    <property type="entry name" value="2,3-BISPHOSPHOGLYCERATE-INDEPENDENT PHOSPHOGLYCERATE MUTASE"/>
    <property type="match status" value="1"/>
</dbReference>
<dbReference type="AlphaFoldDB" id="A0A2V3WVE5"/>
<feature type="binding site" evidence="12 15">
    <location>
        <position position="13"/>
    </location>
    <ligand>
        <name>Mn(2+)</name>
        <dbReference type="ChEBI" id="CHEBI:29035"/>
        <label>2</label>
    </ligand>
</feature>
<keyword evidence="6 12" id="KW-0749">Sporulation</keyword>
<evidence type="ECO:0000256" key="11">
    <source>
        <dbReference type="ARBA" id="ARBA00071648"/>
    </source>
</evidence>
<feature type="binding site" evidence="12 15">
    <location>
        <position position="463"/>
    </location>
    <ligand>
        <name>Mn(2+)</name>
        <dbReference type="ChEBI" id="CHEBI:29035"/>
        <label>1</label>
    </ligand>
</feature>
<feature type="binding site" evidence="12 14">
    <location>
        <position position="186"/>
    </location>
    <ligand>
        <name>substrate</name>
    </ligand>
</feature>
<dbReference type="SUPFAM" id="SSF64158">
    <property type="entry name" value="2,3-Bisphosphoglycerate-independent phosphoglycerate mutase, substrate-binding domain"/>
    <property type="match status" value="1"/>
</dbReference>
<dbReference type="InterPro" id="IPR005995">
    <property type="entry name" value="Pgm_bpd_ind"/>
</dbReference>
<evidence type="ECO:0000259" key="16">
    <source>
        <dbReference type="Pfam" id="PF01676"/>
    </source>
</evidence>
<comment type="pathway">
    <text evidence="2 12">Carbohydrate degradation; glycolysis; pyruvate from D-glyceraldehyde 3-phosphate: step 3/5.</text>
</comment>
<keyword evidence="7 12" id="KW-0324">Glycolysis</keyword>
<dbReference type="SUPFAM" id="SSF53649">
    <property type="entry name" value="Alkaline phosphatase-like"/>
    <property type="match status" value="1"/>
</dbReference>
<dbReference type="Pfam" id="PF06415">
    <property type="entry name" value="iPGM_N"/>
    <property type="match status" value="1"/>
</dbReference>
<dbReference type="GO" id="GO:0043937">
    <property type="term" value="P:regulation of sporulation"/>
    <property type="evidence" value="ECO:0007669"/>
    <property type="project" value="UniProtKB-ARBA"/>
</dbReference>
<dbReference type="Gene3D" id="3.40.720.10">
    <property type="entry name" value="Alkaline Phosphatase, subunit A"/>
    <property type="match status" value="1"/>
</dbReference>
<dbReference type="EMBL" id="QJJR01000001">
    <property type="protein sequence ID" value="PXW93072.1"/>
    <property type="molecule type" value="Genomic_DNA"/>
</dbReference>
<comment type="subunit">
    <text evidence="12">Monomer.</text>
</comment>
<dbReference type="NCBIfam" id="TIGR01307">
    <property type="entry name" value="pgm_bpd_ind"/>
    <property type="match status" value="1"/>
</dbReference>
<feature type="binding site" evidence="12 15">
    <location>
        <position position="408"/>
    </location>
    <ligand>
        <name>Mn(2+)</name>
        <dbReference type="ChEBI" id="CHEBI:29035"/>
        <label>1</label>
    </ligand>
</feature>
<dbReference type="InterPro" id="IPR036646">
    <property type="entry name" value="PGAM_B_sf"/>
</dbReference>
<protein>
    <recommendedName>
        <fullName evidence="11 12">2,3-bisphosphoglycerate-independent phosphoglycerate mutase</fullName>
        <shortName evidence="12">BPG-independent PGAM</shortName>
        <shortName evidence="12">Phosphoglyceromutase</shortName>
        <shortName evidence="12">iPGM</shortName>
        <ecNumber evidence="4 12">5.4.2.12</ecNumber>
    </recommendedName>
</protein>
<evidence type="ECO:0000256" key="2">
    <source>
        <dbReference type="ARBA" id="ARBA00004798"/>
    </source>
</evidence>
<dbReference type="InterPro" id="IPR006124">
    <property type="entry name" value="Metalloenzyme"/>
</dbReference>
<evidence type="ECO:0000256" key="6">
    <source>
        <dbReference type="ARBA" id="ARBA00022969"/>
    </source>
</evidence>
<dbReference type="Pfam" id="PF01676">
    <property type="entry name" value="Metalloenzyme"/>
    <property type="match status" value="1"/>
</dbReference>